<dbReference type="GO" id="GO:0005783">
    <property type="term" value="C:endoplasmic reticulum"/>
    <property type="evidence" value="ECO:0007669"/>
    <property type="project" value="TreeGrafter"/>
</dbReference>
<reference evidence="8" key="1">
    <citation type="submission" date="2016-06" db="EMBL/GenBank/DDBJ databases">
        <title>Draft Genome sequence of the fungus Inonotus baumii.</title>
        <authorList>
            <person name="Zhu H."/>
            <person name="Lin W."/>
        </authorList>
    </citation>
    <scope>NUCLEOTIDE SEQUENCE</scope>
    <source>
        <strain evidence="8">821</strain>
    </source>
</reference>
<keyword evidence="9" id="KW-1185">Reference proteome</keyword>
<feature type="region of interest" description="Disordered" evidence="5">
    <location>
        <begin position="543"/>
        <end position="592"/>
    </location>
</feature>
<dbReference type="Gene3D" id="3.60.21.10">
    <property type="match status" value="1"/>
</dbReference>
<feature type="transmembrane region" description="Helical" evidence="6">
    <location>
        <begin position="423"/>
        <end position="446"/>
    </location>
</feature>
<evidence type="ECO:0000256" key="6">
    <source>
        <dbReference type="SAM" id="Phobius"/>
    </source>
</evidence>
<sequence>MSTRRRVRVRFSILHRIRRPLSHFASMRPARKARLAAFINGLTRKAKTLSTVNVLRVVWLFVIAWYELGVFYRSVAKCRWPDQEFIHSDEAGNTESIRQPAHVLLIADPQIVDLESYPERGWLLGLISQVIIDLNMRKSWSAIRRLLLGKNSGNDEAVVFLGDMMDNGRNAYSDEEYQVYYNRFKSIFSTDSSTKIYYIPGNHDIGLGSSRTFSHHAKSRYVKHFGPLNYQVSLANHTLVMLDAPGLVEEDYRRSSAGQKFETWEPLHSGAIEFGNKFASGIHSSVGTEDPVVLFSHIPLFRPDTAPCGPLRERGTIRRGVGFGYQNTLGRQTSEYILKNIQPNVIFSGDDHDYCEYMHSISLLSEGPDPNIDRVREVTVKSFSMAMGIHNPGFQLLSLAEPSSVVSGTPSYTDSPCFLPDQIAIYVNVYLPLFLFSLCVVTISTLRRLSERKNHGRTYNLDIDPNDESLIQSSPEADYTGVLGSARVPNSASLGNGGLAPTYRASSATFTATPKTPKFSTTSTGRMATPSPLVAPPAGFVMTPGDAEQGYSPHVDDDDDESHQTNQLHDGGEMLTEGYRNLEERTRTVAMQ</sequence>
<dbReference type="PANTHER" id="PTHR13315:SF4">
    <property type="entry name" value="METALLOPHOSPHOESTERASE, ISOFORM E"/>
    <property type="match status" value="1"/>
</dbReference>
<evidence type="ECO:0000313" key="8">
    <source>
        <dbReference type="EMBL" id="OCB88727.1"/>
    </source>
</evidence>
<accession>A0A9Q5N5T1</accession>
<dbReference type="InterPro" id="IPR004843">
    <property type="entry name" value="Calcineurin-like_PHP"/>
</dbReference>
<dbReference type="InterPro" id="IPR029052">
    <property type="entry name" value="Metallo-depent_PP-like"/>
</dbReference>
<proteinExistence type="predicted"/>
<dbReference type="Proteomes" id="UP000757232">
    <property type="component" value="Unassembled WGS sequence"/>
</dbReference>
<feature type="domain" description="Calcineurin-like phosphoesterase" evidence="7">
    <location>
        <begin position="103"/>
        <end position="354"/>
    </location>
</feature>
<feature type="compositionally biased region" description="Basic and acidic residues" evidence="5">
    <location>
        <begin position="580"/>
        <end position="592"/>
    </location>
</feature>
<dbReference type="InterPro" id="IPR033308">
    <property type="entry name" value="PGAP5/Cdc1/Ted1"/>
</dbReference>
<dbReference type="OrthoDB" id="5977743at2759"/>
<name>A0A9Q5N5T1_SANBA</name>
<protein>
    <submittedName>
        <fullName evidence="8">Metallo-dependent phosphatase</fullName>
    </submittedName>
</protein>
<organism evidence="8 9">
    <name type="scientific">Sanghuangporus baumii</name>
    <name type="common">Phellinus baumii</name>
    <dbReference type="NCBI Taxonomy" id="108892"/>
    <lineage>
        <taxon>Eukaryota</taxon>
        <taxon>Fungi</taxon>
        <taxon>Dikarya</taxon>
        <taxon>Basidiomycota</taxon>
        <taxon>Agaricomycotina</taxon>
        <taxon>Agaricomycetes</taxon>
        <taxon>Hymenochaetales</taxon>
        <taxon>Hymenochaetaceae</taxon>
        <taxon>Sanghuangporus</taxon>
    </lineage>
</organism>
<comment type="caution">
    <text evidence="8">The sequence shown here is derived from an EMBL/GenBank/DDBJ whole genome shotgun (WGS) entry which is preliminary data.</text>
</comment>
<dbReference type="GO" id="GO:0016787">
    <property type="term" value="F:hydrolase activity"/>
    <property type="evidence" value="ECO:0007669"/>
    <property type="project" value="InterPro"/>
</dbReference>
<feature type="transmembrane region" description="Helical" evidence="6">
    <location>
        <begin position="54"/>
        <end position="72"/>
    </location>
</feature>
<gene>
    <name evidence="8" type="ORF">A7U60_g4108</name>
</gene>
<keyword evidence="3 6" id="KW-1133">Transmembrane helix</keyword>
<keyword evidence="2 6" id="KW-0812">Transmembrane</keyword>
<dbReference type="AlphaFoldDB" id="A0A9Q5N5T1"/>
<dbReference type="SUPFAM" id="SSF56300">
    <property type="entry name" value="Metallo-dependent phosphatases"/>
    <property type="match status" value="1"/>
</dbReference>
<evidence type="ECO:0000256" key="2">
    <source>
        <dbReference type="ARBA" id="ARBA00022692"/>
    </source>
</evidence>
<dbReference type="PANTHER" id="PTHR13315">
    <property type="entry name" value="METALLO PHOSPHOESTERASE RELATED"/>
    <property type="match status" value="1"/>
</dbReference>
<evidence type="ECO:0000259" key="7">
    <source>
        <dbReference type="Pfam" id="PF00149"/>
    </source>
</evidence>
<comment type="subcellular location">
    <subcellularLocation>
        <location evidence="1">Membrane</location>
        <topology evidence="1">Multi-pass membrane protein</topology>
    </subcellularLocation>
</comment>
<evidence type="ECO:0000256" key="5">
    <source>
        <dbReference type="SAM" id="MobiDB-lite"/>
    </source>
</evidence>
<evidence type="ECO:0000256" key="1">
    <source>
        <dbReference type="ARBA" id="ARBA00004141"/>
    </source>
</evidence>
<evidence type="ECO:0000256" key="4">
    <source>
        <dbReference type="ARBA" id="ARBA00023136"/>
    </source>
</evidence>
<evidence type="ECO:0000313" key="9">
    <source>
        <dbReference type="Proteomes" id="UP000757232"/>
    </source>
</evidence>
<dbReference type="EMBL" id="LNZH02000172">
    <property type="protein sequence ID" value="OCB88727.1"/>
    <property type="molecule type" value="Genomic_DNA"/>
</dbReference>
<keyword evidence="4 6" id="KW-0472">Membrane</keyword>
<dbReference type="Pfam" id="PF00149">
    <property type="entry name" value="Metallophos"/>
    <property type="match status" value="1"/>
</dbReference>
<dbReference type="GO" id="GO:0006506">
    <property type="term" value="P:GPI anchor biosynthetic process"/>
    <property type="evidence" value="ECO:0007669"/>
    <property type="project" value="InterPro"/>
</dbReference>
<evidence type="ECO:0000256" key="3">
    <source>
        <dbReference type="ARBA" id="ARBA00022989"/>
    </source>
</evidence>
<dbReference type="GO" id="GO:0016020">
    <property type="term" value="C:membrane"/>
    <property type="evidence" value="ECO:0007669"/>
    <property type="project" value="UniProtKB-SubCell"/>
</dbReference>